<proteinExistence type="predicted"/>
<accession>A0ABU8ZP18</accession>
<dbReference type="EMBL" id="JBANBB010000001">
    <property type="protein sequence ID" value="MEK0306339.1"/>
    <property type="molecule type" value="Genomic_DNA"/>
</dbReference>
<dbReference type="InterPro" id="IPR016181">
    <property type="entry name" value="Acyl_CoA_acyltransferase"/>
</dbReference>
<reference evidence="1 2" key="1">
    <citation type="submission" date="2024-02" db="EMBL/GenBank/DDBJ databases">
        <title>Bifidobacterium honeyensis sp. nov., isolated from the comb honey.</title>
        <authorList>
            <person name="Liu W."/>
            <person name="Li Y."/>
        </authorList>
    </citation>
    <scope>NUCLEOTIDE SEQUENCE [LARGE SCALE GENOMIC DNA]</scope>
    <source>
        <strain evidence="1 2">IMAU50988</strain>
    </source>
</reference>
<gene>
    <name evidence="1" type="ORF">V8P97_02485</name>
</gene>
<keyword evidence="2" id="KW-1185">Reference proteome</keyword>
<evidence type="ECO:0000313" key="2">
    <source>
        <dbReference type="Proteomes" id="UP001373159"/>
    </source>
</evidence>
<dbReference type="Gene3D" id="3.40.630.30">
    <property type="match status" value="1"/>
</dbReference>
<comment type="caution">
    <text evidence="1">The sequence shown here is derived from an EMBL/GenBank/DDBJ whole genome shotgun (WGS) entry which is preliminary data.</text>
</comment>
<protein>
    <submittedName>
        <fullName evidence="1">N-acetyltransferase</fullName>
    </submittedName>
</protein>
<dbReference type="SUPFAM" id="SSF55729">
    <property type="entry name" value="Acyl-CoA N-acyltransferases (Nat)"/>
    <property type="match status" value="1"/>
</dbReference>
<dbReference type="Proteomes" id="UP001373159">
    <property type="component" value="Unassembled WGS sequence"/>
</dbReference>
<dbReference type="RefSeq" id="WP_340468849.1">
    <property type="nucleotide sequence ID" value="NZ_JBANBB010000001.1"/>
</dbReference>
<organism evidence="1 2">
    <name type="scientific">Bifidobacterium favimelis</name>
    <dbReference type="NCBI Taxonomy" id="3122979"/>
    <lineage>
        <taxon>Bacteria</taxon>
        <taxon>Bacillati</taxon>
        <taxon>Actinomycetota</taxon>
        <taxon>Actinomycetes</taxon>
        <taxon>Bifidobacteriales</taxon>
        <taxon>Bifidobacteriaceae</taxon>
        <taxon>Bifidobacterium</taxon>
    </lineage>
</organism>
<sequence length="219" mass="25029">MSELQEYEKAARWFRHATDEDYDTIASVYSYARLKMIQGGNPRQWGTKYPLPERIHEDIDGRHTILLVDDAADIPAPSPDVPYDPPVLRERRGEHERVIGIFSVFHDPDPDYKVIDGDWLDDLPYTTIHRVASSGLARHAAADLLTWSKKTFGNVRCDTGLKNHAMQHILESQGFTRCGNIIMPENDEIENVRVAYQWNGRTLVPSAPSRLAERRLVHA</sequence>
<evidence type="ECO:0000313" key="1">
    <source>
        <dbReference type="EMBL" id="MEK0306339.1"/>
    </source>
</evidence>
<name>A0ABU8ZP18_9BIFI</name>